<dbReference type="GO" id="GO:0016787">
    <property type="term" value="F:hydrolase activity"/>
    <property type="evidence" value="ECO:0007669"/>
    <property type="project" value="UniProtKB-KW"/>
</dbReference>
<dbReference type="EMBL" id="VYSA01000002">
    <property type="protein sequence ID" value="KAA9108013.1"/>
    <property type="molecule type" value="Genomic_DNA"/>
</dbReference>
<dbReference type="Gene3D" id="3.20.20.140">
    <property type="entry name" value="Metal-dependent hydrolases"/>
    <property type="match status" value="1"/>
</dbReference>
<evidence type="ECO:0000256" key="2">
    <source>
        <dbReference type="ARBA" id="ARBA00022801"/>
    </source>
</evidence>
<comment type="caution">
    <text evidence="4">The sequence shown here is derived from an EMBL/GenBank/DDBJ whole genome shotgun (WGS) entry which is preliminary data.</text>
</comment>
<evidence type="ECO:0000313" key="4">
    <source>
        <dbReference type="EMBL" id="KAA9108013.1"/>
    </source>
</evidence>
<dbReference type="InterPro" id="IPR032466">
    <property type="entry name" value="Metal_Hydrolase"/>
</dbReference>
<dbReference type="SUPFAM" id="SSF51556">
    <property type="entry name" value="Metallo-dependent hydrolases"/>
    <property type="match status" value="1"/>
</dbReference>
<evidence type="ECO:0000256" key="3">
    <source>
        <dbReference type="PROSITE-ProRule" id="PRU00679"/>
    </source>
</evidence>
<comment type="caution">
    <text evidence="3">Lacks conserved residue(s) required for the propagation of feature annotation.</text>
</comment>
<dbReference type="PROSITE" id="PS51347">
    <property type="entry name" value="PHOSPHOTRIESTERASE_2"/>
    <property type="match status" value="1"/>
</dbReference>
<dbReference type="AlphaFoldDB" id="A0A5J5J3P0"/>
<dbReference type="Proteomes" id="UP000325827">
    <property type="component" value="Unassembled WGS sequence"/>
</dbReference>
<evidence type="ECO:0000313" key="5">
    <source>
        <dbReference type="Proteomes" id="UP000325827"/>
    </source>
</evidence>
<dbReference type="PANTHER" id="PTHR10819">
    <property type="entry name" value="PHOSPHOTRIESTERASE-RELATED"/>
    <property type="match status" value="1"/>
</dbReference>
<dbReference type="Pfam" id="PF02126">
    <property type="entry name" value="PTE"/>
    <property type="match status" value="1"/>
</dbReference>
<sequence length="335" mass="35267">MIETVLGPIDPDALGVTSFHDHLASDSSSLRRDGALPAPASDRVGPDTIAYVRDNMLALADNLRLDDDELLVRELAAATDAGHQALVEASSWGLGPGHARLPGISRRSGVAVVSSYGAYIRRTLPARDADLAEDEWEALLVTALVDGVPGTAYRAGILGIMGTTAVFGDEERGMLRAASRAALTGSAAITVRLDPDARNGLEVLGVCTAEGLPADRIVFTNADEFMDAPYWSDLASAGAVIEMCFGTEFGHPDRIENASDLERLDFFAAFCDAHPAARHVLGTSIWTKAHLAAHGGPGYGHLGAVIAPALDARGIPASRVTAMLVDEPRRLLDRG</sequence>
<organism evidence="4 5">
    <name type="scientific">Microbacterium rhizomatis</name>
    <dbReference type="NCBI Taxonomy" id="1631477"/>
    <lineage>
        <taxon>Bacteria</taxon>
        <taxon>Bacillati</taxon>
        <taxon>Actinomycetota</taxon>
        <taxon>Actinomycetes</taxon>
        <taxon>Micrococcales</taxon>
        <taxon>Microbacteriaceae</taxon>
        <taxon>Microbacterium</taxon>
    </lineage>
</organism>
<dbReference type="GO" id="GO:0008270">
    <property type="term" value="F:zinc ion binding"/>
    <property type="evidence" value="ECO:0007669"/>
    <property type="project" value="InterPro"/>
</dbReference>
<dbReference type="OrthoDB" id="9795018at2"/>
<gene>
    <name evidence="4" type="ORF">F6B43_11380</name>
</gene>
<keyword evidence="5" id="KW-1185">Reference proteome</keyword>
<name>A0A5J5J3P0_9MICO</name>
<accession>A0A5J5J3P0</accession>
<dbReference type="InterPro" id="IPR001559">
    <property type="entry name" value="Phosphotriesterase"/>
</dbReference>
<dbReference type="RefSeq" id="WP_150449044.1">
    <property type="nucleotide sequence ID" value="NZ_VYSA01000002.1"/>
</dbReference>
<keyword evidence="1" id="KW-0479">Metal-binding</keyword>
<protein>
    <submittedName>
        <fullName evidence="4">Phosphotriesterase</fullName>
    </submittedName>
</protein>
<evidence type="ECO:0000256" key="1">
    <source>
        <dbReference type="ARBA" id="ARBA00022723"/>
    </source>
</evidence>
<dbReference type="PANTHER" id="PTHR10819:SF3">
    <property type="entry name" value="PHOSPHOTRIESTERASE-RELATED PROTEIN"/>
    <property type="match status" value="1"/>
</dbReference>
<keyword evidence="2" id="KW-0378">Hydrolase</keyword>
<reference evidence="5" key="1">
    <citation type="submission" date="2019-09" db="EMBL/GenBank/DDBJ databases">
        <title>Mumia zhuanghuii sp. nov. isolated from the intestinal contents of plateau pika (Ochotona curzoniae) in the Qinghai-Tibet plateau of China.</title>
        <authorList>
            <person name="Tian Z."/>
        </authorList>
    </citation>
    <scope>NUCLEOTIDE SEQUENCE [LARGE SCALE GENOMIC DNA]</scope>
    <source>
        <strain evidence="5">JCM 30598</strain>
    </source>
</reference>
<comment type="similarity">
    <text evidence="3">Belongs to the metallo-dependent hydrolases superfamily. Phosphotriesterase family.</text>
</comment>
<proteinExistence type="inferred from homology"/>